<dbReference type="InterPro" id="IPR008792">
    <property type="entry name" value="PQQD"/>
</dbReference>
<reference evidence="1 2" key="1">
    <citation type="submission" date="2024-09" db="EMBL/GenBank/DDBJ databases">
        <authorList>
            <person name="Sun Q."/>
            <person name="Mori K."/>
        </authorList>
    </citation>
    <scope>NUCLEOTIDE SEQUENCE [LARGE SCALE GENOMIC DNA]</scope>
    <source>
        <strain evidence="1 2">NCAIM B.02537</strain>
    </source>
</reference>
<evidence type="ECO:0000313" key="2">
    <source>
        <dbReference type="Proteomes" id="UP001589943"/>
    </source>
</evidence>
<proteinExistence type="predicted"/>
<accession>A0ABV6PJ94</accession>
<sequence>MSGLLAKRRGAFSETAVDDEIVLLNLDDGTFFSLTGTGAEIWPLIDGTRSRDKLVTVLAAAHGAAVDEVAADLDVFLAQLADAGFIENT</sequence>
<comment type="caution">
    <text evidence="1">The sequence shown here is derived from an EMBL/GenBank/DDBJ whole genome shotgun (WGS) entry which is preliminary data.</text>
</comment>
<dbReference type="InterPro" id="IPR041881">
    <property type="entry name" value="PqqD_sf"/>
</dbReference>
<dbReference type="EMBL" id="JBHLTL010000006">
    <property type="protein sequence ID" value="MFC0589909.1"/>
    <property type="molecule type" value="Genomic_DNA"/>
</dbReference>
<gene>
    <name evidence="1" type="ORF">ACFFF7_10830</name>
</gene>
<dbReference type="Gene3D" id="1.10.10.1150">
    <property type="entry name" value="Coenzyme PQQ synthesis protein D (PqqD)"/>
    <property type="match status" value="1"/>
</dbReference>
<evidence type="ECO:0000313" key="1">
    <source>
        <dbReference type="EMBL" id="MFC0589909.1"/>
    </source>
</evidence>
<dbReference type="RefSeq" id="WP_379481367.1">
    <property type="nucleotide sequence ID" value="NZ_JBHLTL010000006.1"/>
</dbReference>
<dbReference type="Proteomes" id="UP001589943">
    <property type="component" value="Unassembled WGS sequence"/>
</dbReference>
<dbReference type="Pfam" id="PF05402">
    <property type="entry name" value="PqqD"/>
    <property type="match status" value="1"/>
</dbReference>
<organism evidence="1 2">
    <name type="scientific">Novosphingobium aquiterrae</name>
    <dbReference type="NCBI Taxonomy" id="624388"/>
    <lineage>
        <taxon>Bacteria</taxon>
        <taxon>Pseudomonadati</taxon>
        <taxon>Pseudomonadota</taxon>
        <taxon>Alphaproteobacteria</taxon>
        <taxon>Sphingomonadales</taxon>
        <taxon>Sphingomonadaceae</taxon>
        <taxon>Novosphingobium</taxon>
    </lineage>
</organism>
<name>A0ABV6PJ94_9SPHN</name>
<protein>
    <submittedName>
        <fullName evidence="1">PqqD family protein</fullName>
    </submittedName>
</protein>
<keyword evidence="2" id="KW-1185">Reference proteome</keyword>